<evidence type="ECO:0000313" key="2">
    <source>
        <dbReference type="Proteomes" id="UP000289340"/>
    </source>
</evidence>
<dbReference type="AlphaFoldDB" id="A0A445LSG7"/>
<accession>A0A445LSG7</accession>
<keyword evidence="2" id="KW-1185">Reference proteome</keyword>
<reference evidence="1 2" key="1">
    <citation type="submission" date="2018-09" db="EMBL/GenBank/DDBJ databases">
        <title>A high-quality reference genome of wild soybean provides a powerful tool to mine soybean genomes.</title>
        <authorList>
            <person name="Xie M."/>
            <person name="Chung C.Y.L."/>
            <person name="Li M.-W."/>
            <person name="Wong F.-L."/>
            <person name="Chan T.-F."/>
            <person name="Lam H.-M."/>
        </authorList>
    </citation>
    <scope>NUCLEOTIDE SEQUENCE [LARGE SCALE GENOMIC DNA]</scope>
    <source>
        <strain evidence="2">cv. W05</strain>
        <tissue evidence="1">Hypocotyl of etiolated seedlings</tissue>
    </source>
</reference>
<dbReference type="Proteomes" id="UP000289340">
    <property type="component" value="Chromosome 2"/>
</dbReference>
<gene>
    <name evidence="1" type="ORF">D0Y65_004727</name>
</gene>
<evidence type="ECO:0000313" key="1">
    <source>
        <dbReference type="EMBL" id="RZC26196.1"/>
    </source>
</evidence>
<name>A0A445LSG7_GLYSO</name>
<proteinExistence type="predicted"/>
<sequence length="91" mass="10530">MWELQVSRSKFKSSGLSNKILSLFLDCWTKTQLEIIHVGKKTWARMCTPIKLGYIHASLYVSFGSEHIMCPFDRNKICLDQKTHTSYMNAS</sequence>
<organism evidence="1 2">
    <name type="scientific">Glycine soja</name>
    <name type="common">Wild soybean</name>
    <dbReference type="NCBI Taxonomy" id="3848"/>
    <lineage>
        <taxon>Eukaryota</taxon>
        <taxon>Viridiplantae</taxon>
        <taxon>Streptophyta</taxon>
        <taxon>Embryophyta</taxon>
        <taxon>Tracheophyta</taxon>
        <taxon>Spermatophyta</taxon>
        <taxon>Magnoliopsida</taxon>
        <taxon>eudicotyledons</taxon>
        <taxon>Gunneridae</taxon>
        <taxon>Pentapetalae</taxon>
        <taxon>rosids</taxon>
        <taxon>fabids</taxon>
        <taxon>Fabales</taxon>
        <taxon>Fabaceae</taxon>
        <taxon>Papilionoideae</taxon>
        <taxon>50 kb inversion clade</taxon>
        <taxon>NPAAA clade</taxon>
        <taxon>indigoferoid/millettioid clade</taxon>
        <taxon>Phaseoleae</taxon>
        <taxon>Glycine</taxon>
        <taxon>Glycine subgen. Soja</taxon>
    </lineage>
</organism>
<protein>
    <submittedName>
        <fullName evidence="1">Uncharacterized protein</fullName>
    </submittedName>
</protein>
<comment type="caution">
    <text evidence="1">The sequence shown here is derived from an EMBL/GenBank/DDBJ whole genome shotgun (WGS) entry which is preliminary data.</text>
</comment>
<dbReference type="EMBL" id="QZWG01000002">
    <property type="protein sequence ID" value="RZC26196.1"/>
    <property type="molecule type" value="Genomic_DNA"/>
</dbReference>